<dbReference type="PANTHER" id="PTHR32039:SF7">
    <property type="entry name" value="COMPETENCE PROTEIN COMM"/>
    <property type="match status" value="1"/>
</dbReference>
<dbReference type="NCBIfam" id="TIGR00368">
    <property type="entry name" value="YifB family Mg chelatase-like AAA ATPase"/>
    <property type="match status" value="1"/>
</dbReference>
<dbReference type="Gene3D" id="3.40.50.300">
    <property type="entry name" value="P-loop containing nucleotide triphosphate hydrolases"/>
    <property type="match status" value="1"/>
</dbReference>
<dbReference type="Pfam" id="PF13335">
    <property type="entry name" value="Mg_chelatase_C"/>
    <property type="match status" value="1"/>
</dbReference>
<dbReference type="AlphaFoldDB" id="A0A6P1ZDE4"/>
<reference evidence="5 6" key="1">
    <citation type="submission" date="2018-06" db="EMBL/GenBank/DDBJ databases">
        <title>Complete genome of Desulfovibrio marinus P48SEP.</title>
        <authorList>
            <person name="Crispim J.S."/>
            <person name="Vidigal P.M.P."/>
            <person name="Silva L.C.F."/>
            <person name="Araujo L.C."/>
            <person name="Laguardia C.N."/>
            <person name="Dias R.S."/>
            <person name="Sousa M.P."/>
            <person name="Paula S.O."/>
            <person name="Silva C."/>
        </authorList>
    </citation>
    <scope>NUCLEOTIDE SEQUENCE [LARGE SCALE GENOMIC DNA]</scope>
    <source>
        <strain evidence="5 6">P48SEP</strain>
    </source>
</reference>
<protein>
    <submittedName>
        <fullName evidence="5">Magnesium chelatase</fullName>
    </submittedName>
</protein>
<dbReference type="PANTHER" id="PTHR32039">
    <property type="entry name" value="MAGNESIUM-CHELATASE SUBUNIT CHLI"/>
    <property type="match status" value="1"/>
</dbReference>
<sequence length="514" mass="54933">MIVAIHSAALLGIDAYTIRLEVDFARQGMPAFSMVGLAEGAVRESKERVFSALRNTGLRLSPGRITVNFAPADRRKEGSGYDLPLALALLAAAEIIPPNALDGWYAAGELSLSGEVRPIPGALPLALCAREAGARGILVPAGNGAEASVVEGLPVHPVSHLAEAVDHVTGEKPIPALEPDLAGLFDGDRLAPGFSADFSEVKGQEHAKRAVEIAAAGGHNLLFLGPPGSGKTMLAQRIPTVLPPLSFEEALEVTKIYSVAGRLPPGEALVTQRPFRSPHHTISDAGLVGGGVYPRPGEVSLSHRGVLFLDELPEFKKQVLEVLRQPLEDGYVTISRAAISLTYPAGLMLVAAMNPCPCGYLTHPKHPCTCGGAQIQRYRSRLSGPLLDRIDLHVEVPAVDYEDLRPGNRGADSATMRQRIDAARAIQRERYAEDGIYTNAGLSGRLLEKHCVLDESEHEFLGQAVRRLGLSARAYTRVLRIARSIADLEGAERIATAHLAEAINYRGLDRQGAI</sequence>
<name>A0A6P1ZDE4_9BACT</name>
<evidence type="ECO:0000313" key="6">
    <source>
        <dbReference type="Proteomes" id="UP000434052"/>
    </source>
</evidence>
<dbReference type="InterPro" id="IPR003593">
    <property type="entry name" value="AAA+_ATPase"/>
</dbReference>
<evidence type="ECO:0000259" key="4">
    <source>
        <dbReference type="SMART" id="SM00382"/>
    </source>
</evidence>
<dbReference type="InterPro" id="IPR027417">
    <property type="entry name" value="P-loop_NTPase"/>
</dbReference>
<dbReference type="Pfam" id="PF13541">
    <property type="entry name" value="ChlI"/>
    <property type="match status" value="1"/>
</dbReference>
<dbReference type="Pfam" id="PF01078">
    <property type="entry name" value="Mg_chelatase"/>
    <property type="match status" value="1"/>
</dbReference>
<dbReference type="InterPro" id="IPR014721">
    <property type="entry name" value="Ribsml_uS5_D2-typ_fold_subgr"/>
</dbReference>
<dbReference type="InterPro" id="IPR020568">
    <property type="entry name" value="Ribosomal_Su5_D2-typ_SF"/>
</dbReference>
<dbReference type="GO" id="GO:0003677">
    <property type="term" value="F:DNA binding"/>
    <property type="evidence" value="ECO:0007669"/>
    <property type="project" value="InterPro"/>
</dbReference>
<accession>A0A6P1ZDE4</accession>
<dbReference type="Proteomes" id="UP000434052">
    <property type="component" value="Unassembled WGS sequence"/>
</dbReference>
<comment type="caution">
    <text evidence="5">The sequence shown here is derived from an EMBL/GenBank/DDBJ whole genome shotgun (WGS) entry which is preliminary data.</text>
</comment>
<dbReference type="InterPro" id="IPR045006">
    <property type="entry name" value="CHLI-like"/>
</dbReference>
<evidence type="ECO:0000256" key="1">
    <source>
        <dbReference type="ARBA" id="ARBA00006354"/>
    </source>
</evidence>
<dbReference type="InterPro" id="IPR004482">
    <property type="entry name" value="Mg_chelat-rel"/>
</dbReference>
<evidence type="ECO:0000256" key="2">
    <source>
        <dbReference type="ARBA" id="ARBA00022741"/>
    </source>
</evidence>
<evidence type="ECO:0000313" key="5">
    <source>
        <dbReference type="EMBL" id="TVM31585.1"/>
    </source>
</evidence>
<dbReference type="GO" id="GO:0005524">
    <property type="term" value="F:ATP binding"/>
    <property type="evidence" value="ECO:0007669"/>
    <property type="project" value="UniProtKB-KW"/>
</dbReference>
<keyword evidence="2" id="KW-0547">Nucleotide-binding</keyword>
<evidence type="ECO:0000256" key="3">
    <source>
        <dbReference type="ARBA" id="ARBA00022840"/>
    </source>
</evidence>
<dbReference type="PRINTS" id="PR01657">
    <property type="entry name" value="MCMFAMILY"/>
</dbReference>
<comment type="similarity">
    <text evidence="1">Belongs to the Mg-chelatase subunits D/I family. ComM subfamily.</text>
</comment>
<dbReference type="SUPFAM" id="SSF52540">
    <property type="entry name" value="P-loop containing nucleoside triphosphate hydrolases"/>
    <property type="match status" value="1"/>
</dbReference>
<dbReference type="InterPro" id="IPR001208">
    <property type="entry name" value="MCM_dom"/>
</dbReference>
<dbReference type="OrthoDB" id="9813147at2"/>
<dbReference type="SMART" id="SM00382">
    <property type="entry name" value="AAA"/>
    <property type="match status" value="1"/>
</dbReference>
<dbReference type="EMBL" id="QMIF01000015">
    <property type="protein sequence ID" value="TVM31585.1"/>
    <property type="molecule type" value="Genomic_DNA"/>
</dbReference>
<dbReference type="RefSeq" id="WP_144306818.1">
    <property type="nucleotide sequence ID" value="NZ_QMIF01000015.1"/>
</dbReference>
<dbReference type="Gene3D" id="3.30.230.10">
    <property type="match status" value="1"/>
</dbReference>
<dbReference type="InterPro" id="IPR025158">
    <property type="entry name" value="Mg_chelat-rel_C"/>
</dbReference>
<feature type="domain" description="AAA+ ATPase" evidence="4">
    <location>
        <begin position="217"/>
        <end position="400"/>
    </location>
</feature>
<proteinExistence type="inferred from homology"/>
<keyword evidence="3" id="KW-0067">ATP-binding</keyword>
<gene>
    <name evidence="5" type="ORF">DQK91_18140</name>
</gene>
<dbReference type="SUPFAM" id="SSF54211">
    <property type="entry name" value="Ribosomal protein S5 domain 2-like"/>
    <property type="match status" value="1"/>
</dbReference>
<dbReference type="InterPro" id="IPR000523">
    <property type="entry name" value="Mg_chelatse_chII-like_cat_dom"/>
</dbReference>
<organism evidence="5 6">
    <name type="scientific">Oceanidesulfovibrio marinus</name>
    <dbReference type="NCBI Taxonomy" id="370038"/>
    <lineage>
        <taxon>Bacteria</taxon>
        <taxon>Pseudomonadati</taxon>
        <taxon>Thermodesulfobacteriota</taxon>
        <taxon>Desulfovibrionia</taxon>
        <taxon>Desulfovibrionales</taxon>
        <taxon>Desulfovibrionaceae</taxon>
        <taxon>Oceanidesulfovibrio</taxon>
    </lineage>
</organism>